<reference evidence="1" key="1">
    <citation type="submission" date="2023-04" db="EMBL/GenBank/DDBJ databases">
        <title>Candida boidinii NBRC 1967.</title>
        <authorList>
            <person name="Ichikawa N."/>
            <person name="Sato H."/>
            <person name="Tonouchi N."/>
        </authorList>
    </citation>
    <scope>NUCLEOTIDE SEQUENCE</scope>
    <source>
        <strain evidence="1">NBRC 1967</strain>
    </source>
</reference>
<organism evidence="1 2">
    <name type="scientific">Candida boidinii</name>
    <name type="common">Yeast</name>
    <dbReference type="NCBI Taxonomy" id="5477"/>
    <lineage>
        <taxon>Eukaryota</taxon>
        <taxon>Fungi</taxon>
        <taxon>Dikarya</taxon>
        <taxon>Ascomycota</taxon>
        <taxon>Saccharomycotina</taxon>
        <taxon>Pichiomycetes</taxon>
        <taxon>Pichiales</taxon>
        <taxon>Pichiaceae</taxon>
        <taxon>Ogataea</taxon>
        <taxon>Ogataea/Candida clade</taxon>
    </lineage>
</organism>
<name>A0ACB5U184_CANBO</name>
<protein>
    <submittedName>
        <fullName evidence="1">Unnamed protein product</fullName>
    </submittedName>
</protein>
<keyword evidence="2" id="KW-1185">Reference proteome</keyword>
<sequence>MSDHQYHFDVAMSCSGCSNAVNRVLTKLEGVKNIDISLEKQTVDVTTVNGLSYDTVLEKIKKTGKEVKGGSVVA</sequence>
<evidence type="ECO:0000313" key="2">
    <source>
        <dbReference type="Proteomes" id="UP001165101"/>
    </source>
</evidence>
<dbReference type="Proteomes" id="UP001165101">
    <property type="component" value="Unassembled WGS sequence"/>
</dbReference>
<accession>A0ACB5U184</accession>
<evidence type="ECO:0000313" key="1">
    <source>
        <dbReference type="EMBL" id="GME98959.1"/>
    </source>
</evidence>
<proteinExistence type="predicted"/>
<dbReference type="EMBL" id="BSXV01003772">
    <property type="protein sequence ID" value="GME98959.1"/>
    <property type="molecule type" value="Genomic_DNA"/>
</dbReference>
<gene>
    <name evidence="1" type="ORF">Cboi01_000514100</name>
</gene>
<comment type="caution">
    <text evidence="1">The sequence shown here is derived from an EMBL/GenBank/DDBJ whole genome shotgun (WGS) entry which is preliminary data.</text>
</comment>